<evidence type="ECO:0000313" key="3">
    <source>
        <dbReference type="EMBL" id="MCA9756758.1"/>
    </source>
</evidence>
<gene>
    <name evidence="3" type="ORF">KDA27_13215</name>
</gene>
<evidence type="ECO:0000313" key="4">
    <source>
        <dbReference type="Proteomes" id="UP000739538"/>
    </source>
</evidence>
<reference evidence="3" key="1">
    <citation type="submission" date="2020-04" db="EMBL/GenBank/DDBJ databases">
        <authorList>
            <person name="Zhang T."/>
        </authorList>
    </citation>
    <scope>NUCLEOTIDE SEQUENCE</scope>
    <source>
        <strain evidence="3">HKST-UBA02</strain>
    </source>
</reference>
<dbReference type="EMBL" id="JAGQHS010000066">
    <property type="protein sequence ID" value="MCA9756758.1"/>
    <property type="molecule type" value="Genomic_DNA"/>
</dbReference>
<organism evidence="3 4">
    <name type="scientific">Eiseniibacteriota bacterium</name>
    <dbReference type="NCBI Taxonomy" id="2212470"/>
    <lineage>
        <taxon>Bacteria</taxon>
        <taxon>Candidatus Eiseniibacteriota</taxon>
    </lineage>
</organism>
<dbReference type="Proteomes" id="UP000739538">
    <property type="component" value="Unassembled WGS sequence"/>
</dbReference>
<comment type="caution">
    <text evidence="3">The sequence shown here is derived from an EMBL/GenBank/DDBJ whole genome shotgun (WGS) entry which is preliminary data.</text>
</comment>
<proteinExistence type="predicted"/>
<evidence type="ECO:0000256" key="1">
    <source>
        <dbReference type="SAM" id="MobiDB-lite"/>
    </source>
</evidence>
<feature type="region of interest" description="Disordered" evidence="1">
    <location>
        <begin position="1"/>
        <end position="49"/>
    </location>
</feature>
<reference evidence="3" key="2">
    <citation type="journal article" date="2021" name="Microbiome">
        <title>Successional dynamics and alternative stable states in a saline activated sludge microbial community over 9 years.</title>
        <authorList>
            <person name="Wang Y."/>
            <person name="Ye J."/>
            <person name="Ju F."/>
            <person name="Liu L."/>
            <person name="Boyd J.A."/>
            <person name="Deng Y."/>
            <person name="Parks D.H."/>
            <person name="Jiang X."/>
            <person name="Yin X."/>
            <person name="Woodcroft B.J."/>
            <person name="Tyson G.W."/>
            <person name="Hugenholtz P."/>
            <person name="Polz M.F."/>
            <person name="Zhang T."/>
        </authorList>
    </citation>
    <scope>NUCLEOTIDE SEQUENCE</scope>
    <source>
        <strain evidence="3">HKST-UBA02</strain>
    </source>
</reference>
<accession>A0A956SFY1</accession>
<evidence type="ECO:0000259" key="2">
    <source>
        <dbReference type="Pfam" id="PF09350"/>
    </source>
</evidence>
<sequence length="136" mass="15373">MAPNEPTKNRPLPPHLRPGAIDEQLAEAVRKGEFDDLPGKGQPLQGLNDDPLWWVKDKLKREQASFLPPALELRRDVEAALTEIRSARSEMRAREILVEINEKIRKTNATITSGPPSNLVTFDVESTIERWRSGEL</sequence>
<protein>
    <submittedName>
        <fullName evidence="3">DUF1992 domain-containing protein</fullName>
    </submittedName>
</protein>
<feature type="compositionally biased region" description="Basic and acidic residues" evidence="1">
    <location>
        <begin position="28"/>
        <end position="38"/>
    </location>
</feature>
<dbReference type="AlphaFoldDB" id="A0A956SFY1"/>
<dbReference type="InterPro" id="IPR018961">
    <property type="entry name" value="DnaJ_homolog_subfam-C_membr-28"/>
</dbReference>
<dbReference type="Pfam" id="PF09350">
    <property type="entry name" value="DJC28_CD"/>
    <property type="match status" value="1"/>
</dbReference>
<name>A0A956SFY1_UNCEI</name>
<feature type="domain" description="DnaJ homologue subfamily C member 28 conserved" evidence="2">
    <location>
        <begin position="21"/>
        <end position="84"/>
    </location>
</feature>